<name>A0ABT0LIC5_9GAMM</name>
<gene>
    <name evidence="1" type="ORF">L2764_24020</name>
</gene>
<dbReference type="RefSeq" id="WP_248942903.1">
    <property type="nucleotide sequence ID" value="NZ_JAKIKS010000161.1"/>
</dbReference>
<dbReference type="Proteomes" id="UP001203423">
    <property type="component" value="Unassembled WGS sequence"/>
</dbReference>
<keyword evidence="2" id="KW-1185">Reference proteome</keyword>
<proteinExistence type="predicted"/>
<organism evidence="1 2">
    <name type="scientific">Shewanella surugensis</name>
    <dbReference type="NCBI Taxonomy" id="212020"/>
    <lineage>
        <taxon>Bacteria</taxon>
        <taxon>Pseudomonadati</taxon>
        <taxon>Pseudomonadota</taxon>
        <taxon>Gammaproteobacteria</taxon>
        <taxon>Alteromonadales</taxon>
        <taxon>Shewanellaceae</taxon>
        <taxon>Shewanella</taxon>
    </lineage>
</organism>
<evidence type="ECO:0000313" key="1">
    <source>
        <dbReference type="EMBL" id="MCL1127456.1"/>
    </source>
</evidence>
<comment type="caution">
    <text evidence="1">The sequence shown here is derived from an EMBL/GenBank/DDBJ whole genome shotgun (WGS) entry which is preliminary data.</text>
</comment>
<accession>A0ABT0LIC5</accession>
<dbReference type="EMBL" id="JAKIKS010000161">
    <property type="protein sequence ID" value="MCL1127456.1"/>
    <property type="molecule type" value="Genomic_DNA"/>
</dbReference>
<reference evidence="1 2" key="1">
    <citation type="submission" date="2022-01" db="EMBL/GenBank/DDBJ databases">
        <title>Whole genome-based taxonomy of the Shewanellaceae.</title>
        <authorList>
            <person name="Martin-Rodriguez A.J."/>
        </authorList>
    </citation>
    <scope>NUCLEOTIDE SEQUENCE [LARGE SCALE GENOMIC DNA]</scope>
    <source>
        <strain evidence="1 2">DSM 17177</strain>
    </source>
</reference>
<protein>
    <recommendedName>
        <fullName evidence="3">Autotransporter outer membrane beta-barrel domain-containing protein</fullName>
    </recommendedName>
</protein>
<sequence length="86" mass="9501">MGNSKYSYIYGSDTAIVVGNNNRYELGITTAINIGLKFDLAILNKTTIDLSAWDYKLEHTFFGAHSTKATTIKNDIILQKAKLAAE</sequence>
<evidence type="ECO:0000313" key="2">
    <source>
        <dbReference type="Proteomes" id="UP001203423"/>
    </source>
</evidence>
<evidence type="ECO:0008006" key="3">
    <source>
        <dbReference type="Google" id="ProtNLM"/>
    </source>
</evidence>